<dbReference type="EMBL" id="JATAAI010000001">
    <property type="protein sequence ID" value="KAK1749143.1"/>
    <property type="molecule type" value="Genomic_DNA"/>
</dbReference>
<dbReference type="EC" id="5.6.2.4" evidence="9"/>
<dbReference type="PROSITE" id="PS51194">
    <property type="entry name" value="HELICASE_CTER"/>
    <property type="match status" value="1"/>
</dbReference>
<dbReference type="FunFam" id="3.40.50.300:FF:001456">
    <property type="entry name" value="ATP-dependent DNA helicase"/>
    <property type="match status" value="1"/>
</dbReference>
<feature type="region of interest" description="Disordered" evidence="10">
    <location>
        <begin position="105"/>
        <end position="127"/>
    </location>
</feature>
<dbReference type="Gene3D" id="1.10.10.10">
    <property type="entry name" value="Winged helix-like DNA-binding domain superfamily/Winged helix DNA-binding domain"/>
    <property type="match status" value="1"/>
</dbReference>
<evidence type="ECO:0000256" key="2">
    <source>
        <dbReference type="ARBA" id="ARBA00022741"/>
    </source>
</evidence>
<keyword evidence="4 13" id="KW-0347">Helicase</keyword>
<keyword evidence="3 13" id="KW-0378">Hydrolase</keyword>
<evidence type="ECO:0000256" key="9">
    <source>
        <dbReference type="ARBA" id="ARBA00034808"/>
    </source>
</evidence>
<feature type="domain" description="Helicase ATP-binding" evidence="11">
    <location>
        <begin position="257"/>
        <end position="440"/>
    </location>
</feature>
<dbReference type="SUPFAM" id="SSF52540">
    <property type="entry name" value="P-loop containing nucleoside triphosphate hydrolases"/>
    <property type="match status" value="1"/>
</dbReference>
<evidence type="ECO:0000256" key="4">
    <source>
        <dbReference type="ARBA" id="ARBA00022806"/>
    </source>
</evidence>
<feature type="compositionally biased region" description="Polar residues" evidence="10">
    <location>
        <begin position="186"/>
        <end position="206"/>
    </location>
</feature>
<dbReference type="AlphaFoldDB" id="A0AAD9DKW6"/>
<keyword evidence="2" id="KW-0547">Nucleotide-binding</keyword>
<evidence type="ECO:0000259" key="11">
    <source>
        <dbReference type="PROSITE" id="PS51192"/>
    </source>
</evidence>
<dbReference type="GO" id="GO:0009378">
    <property type="term" value="F:four-way junction helicase activity"/>
    <property type="evidence" value="ECO:0007669"/>
    <property type="project" value="TreeGrafter"/>
</dbReference>
<feature type="region of interest" description="Disordered" evidence="10">
    <location>
        <begin position="759"/>
        <end position="893"/>
    </location>
</feature>
<dbReference type="PANTHER" id="PTHR13710:SF105">
    <property type="entry name" value="ATP-DEPENDENT DNA HELICASE Q1"/>
    <property type="match status" value="1"/>
</dbReference>
<dbReference type="CDD" id="cd18794">
    <property type="entry name" value="SF2_C_RecQ"/>
    <property type="match status" value="1"/>
</dbReference>
<dbReference type="PANTHER" id="PTHR13710">
    <property type="entry name" value="DNA HELICASE RECQ FAMILY MEMBER"/>
    <property type="match status" value="1"/>
</dbReference>
<dbReference type="NCBIfam" id="TIGR00614">
    <property type="entry name" value="recQ_fam"/>
    <property type="match status" value="1"/>
</dbReference>
<feature type="compositionally biased region" description="Acidic residues" evidence="10">
    <location>
        <begin position="880"/>
        <end position="893"/>
    </location>
</feature>
<keyword evidence="5" id="KW-0067">ATP-binding</keyword>
<comment type="caution">
    <text evidence="13">The sequence shown here is derived from an EMBL/GenBank/DDBJ whole genome shotgun (WGS) entry which is preliminary data.</text>
</comment>
<dbReference type="Pfam" id="PF00270">
    <property type="entry name" value="DEAD"/>
    <property type="match status" value="1"/>
</dbReference>
<dbReference type="InterPro" id="IPR036388">
    <property type="entry name" value="WH-like_DNA-bd_sf"/>
</dbReference>
<dbReference type="CDD" id="cd17920">
    <property type="entry name" value="DEXHc_RecQ"/>
    <property type="match status" value="1"/>
</dbReference>
<evidence type="ECO:0000313" key="14">
    <source>
        <dbReference type="Proteomes" id="UP001224775"/>
    </source>
</evidence>
<dbReference type="GO" id="GO:0003677">
    <property type="term" value="F:DNA binding"/>
    <property type="evidence" value="ECO:0007669"/>
    <property type="project" value="UniProtKB-KW"/>
</dbReference>
<accession>A0AAD9DKW6</accession>
<dbReference type="InterPro" id="IPR027417">
    <property type="entry name" value="P-loop_NTPase"/>
</dbReference>
<organism evidence="13 14">
    <name type="scientific">Skeletonema marinoi</name>
    <dbReference type="NCBI Taxonomy" id="267567"/>
    <lineage>
        <taxon>Eukaryota</taxon>
        <taxon>Sar</taxon>
        <taxon>Stramenopiles</taxon>
        <taxon>Ochrophyta</taxon>
        <taxon>Bacillariophyta</taxon>
        <taxon>Coscinodiscophyceae</taxon>
        <taxon>Thalassiosirophycidae</taxon>
        <taxon>Thalassiosirales</taxon>
        <taxon>Skeletonemataceae</taxon>
        <taxon>Skeletonema</taxon>
        <taxon>Skeletonema marinoi-dohrnii complex</taxon>
    </lineage>
</organism>
<evidence type="ECO:0000313" key="13">
    <source>
        <dbReference type="EMBL" id="KAK1749143.1"/>
    </source>
</evidence>
<keyword evidence="7" id="KW-0413">Isomerase</keyword>
<dbReference type="GO" id="GO:0005737">
    <property type="term" value="C:cytoplasm"/>
    <property type="evidence" value="ECO:0007669"/>
    <property type="project" value="TreeGrafter"/>
</dbReference>
<dbReference type="Pfam" id="PF00271">
    <property type="entry name" value="Helicase_C"/>
    <property type="match status" value="1"/>
</dbReference>
<evidence type="ECO:0000259" key="12">
    <source>
        <dbReference type="PROSITE" id="PS51194"/>
    </source>
</evidence>
<protein>
    <recommendedName>
        <fullName evidence="9">DNA 3'-5' helicase</fullName>
        <ecNumber evidence="9">5.6.2.4</ecNumber>
    </recommendedName>
</protein>
<dbReference type="InterPro" id="IPR011545">
    <property type="entry name" value="DEAD/DEAH_box_helicase_dom"/>
</dbReference>
<evidence type="ECO:0000256" key="10">
    <source>
        <dbReference type="SAM" id="MobiDB-lite"/>
    </source>
</evidence>
<feature type="compositionally biased region" description="Low complexity" evidence="10">
    <location>
        <begin position="761"/>
        <end position="776"/>
    </location>
</feature>
<dbReference type="InterPro" id="IPR014001">
    <property type="entry name" value="Helicase_ATP-bd"/>
</dbReference>
<comment type="similarity">
    <text evidence="1">Belongs to the helicase family. RecQ subfamily.</text>
</comment>
<feature type="compositionally biased region" description="Low complexity" evidence="10">
    <location>
        <begin position="105"/>
        <end position="115"/>
    </location>
</feature>
<gene>
    <name evidence="13" type="ORF">QTG54_001082</name>
</gene>
<feature type="domain" description="Helicase C-terminal" evidence="12">
    <location>
        <begin position="466"/>
        <end position="616"/>
    </location>
</feature>
<dbReference type="InterPro" id="IPR001650">
    <property type="entry name" value="Helicase_C-like"/>
</dbReference>
<sequence>MAPNNASSELSKLEAERDALRKQYESFWDQKKAIEMQMKEIQERLQEIDERVEEMDKPDDDAKMPSVKTETNNNDKHSMSLTLPEDFLTDPASDNIDLSMSQMTQQQESSTTAMAHKGGRVSESPDNIQFDNTTALAVSKQSANSAGVNPFQDLRDYNNNDISGNSSSRKMGTTGNGNTLEKYFTRPQQPSASNEVATNSSSRQQQLPLPYAQSTNTNNRATQNSAQQQHPWTARVMHHLRSTFGISQFRGHQHDIINATLSGQDAFVIMRTGGGKSLTYQLPAVIESESNQCKVTVVISPLISLIRDQEEQMNQFRSGSALSFYSNMAGGTTEQARRWGLVRDPNASVGLIFVTPEKVTKSGRFKSEMEKLNNQGRLGRFVVDECHCACQWGHDFRPDYRQLGILKHHFPHTPVLAVTATASERVRNDCAEILRLGRNYRFFRSTANRPNLTYLIKYKKDSKDAVVKDMVDFIQQNHANQAGIIYTFSKKEADQVADCLCSNGIIARAYHSDVQEARKNMIHQSWMNNETQVVVATIAFGLGINKPDVRFVLHHSISKSLEAYYQESGRAGRDGQAASCVLYYSPKDVPRMLGMIHGEMGESTFWGMVKYGNAHGDDALCRHVILATLGETQNFNLETLDTLKNNNSLTTPRQVGKHCQTVTRVVDTFQRINEECTINQIVSKWRSKAADTDFNFLKDNPPAKDLSKEECERIVIALLLENVLEPNVVFTAYSTICYIRATQKGQQLLRSQNPRVEVRFPAKAKSSSAKSSKSPKNPLAVADDDGWISPKNQQKPKASGKRKSTTKKKQTEKKSSNKAKGKKPPAKKRRTTVKDPVVEMIEIGSSSESSSSDEDDIVIKRRTALAAARSKMKSNVFNDDSSDDGSDSEYELK</sequence>
<evidence type="ECO:0000256" key="5">
    <source>
        <dbReference type="ARBA" id="ARBA00022840"/>
    </source>
</evidence>
<keyword evidence="6" id="KW-0238">DNA-binding</keyword>
<dbReference type="Gene3D" id="3.40.50.300">
    <property type="entry name" value="P-loop containing nucleotide triphosphate hydrolases"/>
    <property type="match status" value="2"/>
</dbReference>
<dbReference type="PROSITE" id="PS51192">
    <property type="entry name" value="HELICASE_ATP_BIND_1"/>
    <property type="match status" value="1"/>
</dbReference>
<evidence type="ECO:0000256" key="7">
    <source>
        <dbReference type="ARBA" id="ARBA00023235"/>
    </source>
</evidence>
<evidence type="ECO:0000256" key="8">
    <source>
        <dbReference type="ARBA" id="ARBA00034617"/>
    </source>
</evidence>
<proteinExistence type="inferred from homology"/>
<dbReference type="SMART" id="SM00490">
    <property type="entry name" value="HELICc"/>
    <property type="match status" value="1"/>
</dbReference>
<comment type="catalytic activity">
    <reaction evidence="8">
        <text>Couples ATP hydrolysis with the unwinding of duplex DNA by translocating in the 3'-5' direction.</text>
        <dbReference type="EC" id="5.6.2.4"/>
    </reaction>
</comment>
<dbReference type="GO" id="GO:0005694">
    <property type="term" value="C:chromosome"/>
    <property type="evidence" value="ECO:0007669"/>
    <property type="project" value="TreeGrafter"/>
</dbReference>
<feature type="compositionally biased region" description="Low complexity" evidence="10">
    <location>
        <begin position="841"/>
        <end position="850"/>
    </location>
</feature>
<dbReference type="SMART" id="SM00487">
    <property type="entry name" value="DEXDc"/>
    <property type="match status" value="1"/>
</dbReference>
<dbReference type="Proteomes" id="UP001224775">
    <property type="component" value="Unassembled WGS sequence"/>
</dbReference>
<name>A0AAD9DKW6_9STRA</name>
<feature type="region of interest" description="Disordered" evidence="10">
    <location>
        <begin position="49"/>
        <end position="81"/>
    </location>
</feature>
<feature type="compositionally biased region" description="Basic residues" evidence="10">
    <location>
        <begin position="798"/>
        <end position="831"/>
    </location>
</feature>
<feature type="compositionally biased region" description="Acidic residues" evidence="10">
    <location>
        <begin position="50"/>
        <end position="59"/>
    </location>
</feature>
<dbReference type="GO" id="GO:0000724">
    <property type="term" value="P:double-strand break repair via homologous recombination"/>
    <property type="evidence" value="ECO:0007669"/>
    <property type="project" value="TreeGrafter"/>
</dbReference>
<dbReference type="InterPro" id="IPR004589">
    <property type="entry name" value="DNA_helicase_ATP-dep_RecQ"/>
</dbReference>
<evidence type="ECO:0000256" key="6">
    <source>
        <dbReference type="ARBA" id="ARBA00023125"/>
    </source>
</evidence>
<dbReference type="GO" id="GO:0005524">
    <property type="term" value="F:ATP binding"/>
    <property type="evidence" value="ECO:0007669"/>
    <property type="project" value="UniProtKB-KW"/>
</dbReference>
<evidence type="ECO:0000256" key="3">
    <source>
        <dbReference type="ARBA" id="ARBA00022801"/>
    </source>
</evidence>
<dbReference type="GO" id="GO:0016787">
    <property type="term" value="F:hydrolase activity"/>
    <property type="evidence" value="ECO:0007669"/>
    <property type="project" value="UniProtKB-KW"/>
</dbReference>
<feature type="compositionally biased region" description="Polar residues" evidence="10">
    <location>
        <begin position="159"/>
        <end position="179"/>
    </location>
</feature>
<feature type="region of interest" description="Disordered" evidence="10">
    <location>
        <begin position="147"/>
        <end position="206"/>
    </location>
</feature>
<keyword evidence="14" id="KW-1185">Reference proteome</keyword>
<reference evidence="13" key="1">
    <citation type="submission" date="2023-06" db="EMBL/GenBank/DDBJ databases">
        <title>Survivors Of The Sea: Transcriptome response of Skeletonema marinoi to long-term dormancy.</title>
        <authorList>
            <person name="Pinder M.I.M."/>
            <person name="Kourtchenko O."/>
            <person name="Robertson E.K."/>
            <person name="Larsson T."/>
            <person name="Maumus F."/>
            <person name="Osuna-Cruz C.M."/>
            <person name="Vancaester E."/>
            <person name="Stenow R."/>
            <person name="Vandepoele K."/>
            <person name="Ploug H."/>
            <person name="Bruchert V."/>
            <person name="Godhe A."/>
            <person name="Topel M."/>
        </authorList>
    </citation>
    <scope>NUCLEOTIDE SEQUENCE</scope>
    <source>
        <strain evidence="13">R05AC</strain>
    </source>
</reference>
<evidence type="ECO:0000256" key="1">
    <source>
        <dbReference type="ARBA" id="ARBA00005446"/>
    </source>
</evidence>
<dbReference type="GO" id="GO:0043138">
    <property type="term" value="F:3'-5' DNA helicase activity"/>
    <property type="evidence" value="ECO:0007669"/>
    <property type="project" value="UniProtKB-EC"/>
</dbReference>